<feature type="region of interest" description="Disordered" evidence="12">
    <location>
        <begin position="117"/>
        <end position="155"/>
    </location>
</feature>
<comment type="subcellular location">
    <subcellularLocation>
        <location evidence="1">Periplasm</location>
    </subcellularLocation>
</comment>
<dbReference type="PANTHER" id="PTHR42953">
    <property type="entry name" value="HIGH-AFFINITY ZINC UPTAKE SYSTEM PROTEIN ZNUA-RELATED"/>
    <property type="match status" value="1"/>
</dbReference>
<evidence type="ECO:0000256" key="2">
    <source>
        <dbReference type="ARBA" id="ARBA00011028"/>
    </source>
</evidence>
<dbReference type="PROSITE" id="PS51257">
    <property type="entry name" value="PROKAR_LIPOPROTEIN"/>
    <property type="match status" value="1"/>
</dbReference>
<dbReference type="GO" id="GO:0006829">
    <property type="term" value="P:zinc ion transport"/>
    <property type="evidence" value="ECO:0007669"/>
    <property type="project" value="UniProtKB-KW"/>
</dbReference>
<dbReference type="AlphaFoldDB" id="A0A1Q8ZPD2"/>
<dbReference type="CDD" id="cd01019">
    <property type="entry name" value="ZnuA"/>
    <property type="match status" value="1"/>
</dbReference>
<dbReference type="InterPro" id="IPR035520">
    <property type="entry name" value="ZnuA"/>
</dbReference>
<keyword evidence="10" id="KW-0406">Ion transport</keyword>
<dbReference type="Proteomes" id="UP000186894">
    <property type="component" value="Unassembled WGS sequence"/>
</dbReference>
<evidence type="ECO:0000256" key="3">
    <source>
        <dbReference type="ARBA" id="ARBA00015915"/>
    </source>
</evidence>
<evidence type="ECO:0000256" key="6">
    <source>
        <dbReference type="ARBA" id="ARBA00022729"/>
    </source>
</evidence>
<evidence type="ECO:0000256" key="5">
    <source>
        <dbReference type="ARBA" id="ARBA00022723"/>
    </source>
</evidence>
<accession>A0A1Q8ZPD2</accession>
<dbReference type="InterPro" id="IPR050492">
    <property type="entry name" value="Bact_metal-bind_prot9"/>
</dbReference>
<evidence type="ECO:0000256" key="1">
    <source>
        <dbReference type="ARBA" id="ARBA00004418"/>
    </source>
</evidence>
<dbReference type="GO" id="GO:0046872">
    <property type="term" value="F:metal ion binding"/>
    <property type="evidence" value="ECO:0007669"/>
    <property type="project" value="UniProtKB-KW"/>
</dbReference>
<gene>
    <name evidence="14" type="ORF">BJF95_23135</name>
</gene>
<evidence type="ECO:0000256" key="7">
    <source>
        <dbReference type="ARBA" id="ARBA00022764"/>
    </source>
</evidence>
<keyword evidence="9" id="KW-0864">Zinc transport</keyword>
<reference evidence="14 15" key="1">
    <citation type="submission" date="2016-09" db="EMBL/GenBank/DDBJ databases">
        <title>Rhizobium oryziradicis sp. nov., isolated from the root of rice.</title>
        <authorList>
            <person name="Zhao J."/>
            <person name="Zhang X."/>
        </authorList>
    </citation>
    <scope>NUCLEOTIDE SEQUENCE [LARGE SCALE GENOMIC DNA]</scope>
    <source>
        <strain evidence="14 15">N19</strain>
    </source>
</reference>
<dbReference type="PANTHER" id="PTHR42953:SF3">
    <property type="entry name" value="HIGH-AFFINITY ZINC UPTAKE SYSTEM PROTEIN ZNUA"/>
    <property type="match status" value="1"/>
</dbReference>
<dbReference type="Gene3D" id="3.40.50.1980">
    <property type="entry name" value="Nitrogenase molybdenum iron protein domain"/>
    <property type="match status" value="2"/>
</dbReference>
<dbReference type="STRING" id="1867956.BJF95_23135"/>
<dbReference type="InterPro" id="IPR006127">
    <property type="entry name" value="ZnuA-like"/>
</dbReference>
<dbReference type="RefSeq" id="WP_075641050.1">
    <property type="nucleotide sequence ID" value="NZ_MKIM01000028.1"/>
</dbReference>
<feature type="chain" id="PRO_5012864505" description="High-affinity zinc uptake system protein ZnuA" evidence="13">
    <location>
        <begin position="24"/>
        <end position="329"/>
    </location>
</feature>
<comment type="caution">
    <text evidence="14">The sequence shown here is derived from an EMBL/GenBank/DDBJ whole genome shotgun (WGS) entry which is preliminary data.</text>
</comment>
<keyword evidence="11" id="KW-1015">Disulfide bond</keyword>
<feature type="signal peptide" evidence="13">
    <location>
        <begin position="1"/>
        <end position="23"/>
    </location>
</feature>
<dbReference type="Pfam" id="PF01297">
    <property type="entry name" value="ZnuA"/>
    <property type="match status" value="1"/>
</dbReference>
<dbReference type="EMBL" id="MKIM01000028">
    <property type="protein sequence ID" value="OLP43732.1"/>
    <property type="molecule type" value="Genomic_DNA"/>
</dbReference>
<dbReference type="SUPFAM" id="SSF53807">
    <property type="entry name" value="Helical backbone' metal receptor"/>
    <property type="match status" value="1"/>
</dbReference>
<evidence type="ECO:0000313" key="15">
    <source>
        <dbReference type="Proteomes" id="UP000186894"/>
    </source>
</evidence>
<keyword evidence="6 13" id="KW-0732">Signal</keyword>
<keyword evidence="5" id="KW-0479">Metal-binding</keyword>
<keyword evidence="15" id="KW-1185">Reference proteome</keyword>
<evidence type="ECO:0000313" key="14">
    <source>
        <dbReference type="EMBL" id="OLP43732.1"/>
    </source>
</evidence>
<name>A0A1Q8ZPD2_9HYPH</name>
<organism evidence="14 15">
    <name type="scientific">Rhizobium oryziradicis</name>
    <dbReference type="NCBI Taxonomy" id="1867956"/>
    <lineage>
        <taxon>Bacteria</taxon>
        <taxon>Pseudomonadati</taxon>
        <taxon>Pseudomonadota</taxon>
        <taxon>Alphaproteobacteria</taxon>
        <taxon>Hyphomicrobiales</taxon>
        <taxon>Rhizobiaceae</taxon>
        <taxon>Rhizobium/Agrobacterium group</taxon>
        <taxon>Rhizobium</taxon>
    </lineage>
</organism>
<dbReference type="NCBIfam" id="NF007091">
    <property type="entry name" value="PRK09545.1"/>
    <property type="match status" value="1"/>
</dbReference>
<sequence>MRAKHLAYLGFMSSFLACGSAFASPNVVTSIKPLNSIVAAIMQGAGTPDLLVEGAGSPHNYSLKPSKAEALQHADVVFWIGPGLEAFLDKPLDALAGKAKVVEMQHAKGVKLLPTRQGGTFEPHMHDEDHDADAGGEHHDAEHAHDDHAHGDHHEHDEAFDMHIWLDPSNAKAMAKAVADTLSQQDAANAALYAKNLAAFDASVDALDKKLTAELAPVRGKPFIVFHDGYQYFEHHYKMTVAGSITVSPETAPGAKRVAEIHAKVKELGATCVFAEPQFTPKLISVVAEGTKARTGVLDPLGTDLKDGPDLYPALMTNMANAISTCLKG</sequence>
<evidence type="ECO:0000256" key="12">
    <source>
        <dbReference type="SAM" id="MobiDB-lite"/>
    </source>
</evidence>
<evidence type="ECO:0000256" key="11">
    <source>
        <dbReference type="ARBA" id="ARBA00023157"/>
    </source>
</evidence>
<evidence type="ECO:0000256" key="8">
    <source>
        <dbReference type="ARBA" id="ARBA00022833"/>
    </source>
</evidence>
<evidence type="ECO:0000256" key="10">
    <source>
        <dbReference type="ARBA" id="ARBA00023065"/>
    </source>
</evidence>
<keyword evidence="7" id="KW-0574">Periplasm</keyword>
<keyword evidence="8" id="KW-0862">Zinc</keyword>
<evidence type="ECO:0000256" key="4">
    <source>
        <dbReference type="ARBA" id="ARBA00022448"/>
    </source>
</evidence>
<comment type="similarity">
    <text evidence="2">Belongs to the bacterial solute-binding protein 9 family.</text>
</comment>
<proteinExistence type="inferred from homology"/>
<feature type="compositionally biased region" description="Basic and acidic residues" evidence="12">
    <location>
        <begin position="123"/>
        <end position="155"/>
    </location>
</feature>
<protein>
    <recommendedName>
        <fullName evidence="3">High-affinity zinc uptake system protein ZnuA</fullName>
    </recommendedName>
</protein>
<evidence type="ECO:0000256" key="13">
    <source>
        <dbReference type="SAM" id="SignalP"/>
    </source>
</evidence>
<evidence type="ECO:0000256" key="9">
    <source>
        <dbReference type="ARBA" id="ARBA00022906"/>
    </source>
</evidence>
<dbReference type="GO" id="GO:0042597">
    <property type="term" value="C:periplasmic space"/>
    <property type="evidence" value="ECO:0007669"/>
    <property type="project" value="UniProtKB-SubCell"/>
</dbReference>
<keyword evidence="4" id="KW-0813">Transport</keyword>